<accession>A0A6A4PGS4</accession>
<organism evidence="1 2">
    <name type="scientific">Lupinus albus</name>
    <name type="common">White lupine</name>
    <name type="synonym">Lupinus termis</name>
    <dbReference type="NCBI Taxonomy" id="3870"/>
    <lineage>
        <taxon>Eukaryota</taxon>
        <taxon>Viridiplantae</taxon>
        <taxon>Streptophyta</taxon>
        <taxon>Embryophyta</taxon>
        <taxon>Tracheophyta</taxon>
        <taxon>Spermatophyta</taxon>
        <taxon>Magnoliopsida</taxon>
        <taxon>eudicotyledons</taxon>
        <taxon>Gunneridae</taxon>
        <taxon>Pentapetalae</taxon>
        <taxon>rosids</taxon>
        <taxon>fabids</taxon>
        <taxon>Fabales</taxon>
        <taxon>Fabaceae</taxon>
        <taxon>Papilionoideae</taxon>
        <taxon>50 kb inversion clade</taxon>
        <taxon>genistoids sensu lato</taxon>
        <taxon>core genistoids</taxon>
        <taxon>Genisteae</taxon>
        <taxon>Lupinus</taxon>
    </lineage>
</organism>
<evidence type="ECO:0000313" key="1">
    <source>
        <dbReference type="EMBL" id="KAE9600715.1"/>
    </source>
</evidence>
<gene>
    <name evidence="1" type="ORF">Lalb_Chr14g0375831</name>
</gene>
<sequence>MGETWIDGSVDDRKAKWEKGEWQWHWQLVKAMNEAFCSLCHWEDLYSIQAVTESYAKQVTFSNDNTYYIDGFYECQSMINAH</sequence>
<reference evidence="2" key="1">
    <citation type="journal article" date="2020" name="Nat. Commun.">
        <title>Genome sequence of the cluster root forming white lupin.</title>
        <authorList>
            <person name="Hufnagel B."/>
            <person name="Marques A."/>
            <person name="Soriano A."/>
            <person name="Marques L."/>
            <person name="Divol F."/>
            <person name="Doumas P."/>
            <person name="Sallet E."/>
            <person name="Mancinotti D."/>
            <person name="Carrere S."/>
            <person name="Marande W."/>
            <person name="Arribat S."/>
            <person name="Keller J."/>
            <person name="Huneau C."/>
            <person name="Blein T."/>
            <person name="Aime D."/>
            <person name="Laguerre M."/>
            <person name="Taylor J."/>
            <person name="Schubert V."/>
            <person name="Nelson M."/>
            <person name="Geu-Flores F."/>
            <person name="Crespi M."/>
            <person name="Gallardo-Guerrero K."/>
            <person name="Delaux P.-M."/>
            <person name="Salse J."/>
            <person name="Berges H."/>
            <person name="Guyot R."/>
            <person name="Gouzy J."/>
            <person name="Peret B."/>
        </authorList>
    </citation>
    <scope>NUCLEOTIDE SEQUENCE [LARGE SCALE GENOMIC DNA]</scope>
    <source>
        <strain evidence="2">cv. Amiga</strain>
    </source>
</reference>
<protein>
    <submittedName>
        <fullName evidence="1">Uncharacterized protein</fullName>
    </submittedName>
</protein>
<dbReference type="Proteomes" id="UP000447434">
    <property type="component" value="Chromosome 14"/>
</dbReference>
<proteinExistence type="predicted"/>
<dbReference type="EMBL" id="WOCE01000014">
    <property type="protein sequence ID" value="KAE9600715.1"/>
    <property type="molecule type" value="Genomic_DNA"/>
</dbReference>
<name>A0A6A4PGS4_LUPAL</name>
<comment type="caution">
    <text evidence="1">The sequence shown here is derived from an EMBL/GenBank/DDBJ whole genome shotgun (WGS) entry which is preliminary data.</text>
</comment>
<dbReference type="OrthoDB" id="10489826at2759"/>
<dbReference type="AlphaFoldDB" id="A0A6A4PGS4"/>
<keyword evidence="2" id="KW-1185">Reference proteome</keyword>
<evidence type="ECO:0000313" key="2">
    <source>
        <dbReference type="Proteomes" id="UP000447434"/>
    </source>
</evidence>